<evidence type="ECO:0000313" key="4">
    <source>
        <dbReference type="EMBL" id="BAQ02173.1"/>
    </source>
</evidence>
<keyword evidence="2" id="KW-0812">Transmembrane</keyword>
<keyword evidence="2" id="KW-0472">Membrane</keyword>
<dbReference type="PANTHER" id="PTHR46401:SF2">
    <property type="entry name" value="GLYCOSYLTRANSFERASE WBBK-RELATED"/>
    <property type="match status" value="1"/>
</dbReference>
<reference evidence="4" key="1">
    <citation type="journal article" date="2014" name="DNA Res.">
        <title>A complete view of the genetic diversity of the Escherichia coli O-antigen biosynthesis gene cluster.</title>
        <authorList>
            <person name="Iguchi A."/>
            <person name="Iyoda S."/>
            <person name="Kikuchi T."/>
            <person name="Ogura Y."/>
            <person name="Katsura K."/>
            <person name="Ohnishi M."/>
            <person name="Hayashi T."/>
            <person name="Thomson N.R."/>
        </authorList>
    </citation>
    <scope>NUCLEOTIDE SEQUENCE</scope>
    <source>
        <strain evidence="4">E10</strain>
    </source>
</reference>
<evidence type="ECO:0000259" key="3">
    <source>
        <dbReference type="Pfam" id="PF00534"/>
    </source>
</evidence>
<dbReference type="PANTHER" id="PTHR46401">
    <property type="entry name" value="GLYCOSYLTRANSFERASE WBBK-RELATED"/>
    <property type="match status" value="1"/>
</dbReference>
<dbReference type="InterPro" id="IPR001296">
    <property type="entry name" value="Glyco_trans_1"/>
</dbReference>
<sequence>MIISEINLRANMKVIVNNFFDGILKRGIPIYTSELVQKLRDNNVQVIYVACPKAFHKLPSWFLNVLFIIVEQLLIPIMGIFYRTKYNIYPYNSSSIIDLLLGKAIVIIHDFISLKKNKRNLAAIYVKVCIYFSSFLAKKVIFISQSTQRVSKRISLFKCIESILLPNPFFSFEKIANVTEIKDLGYLLLVSGLGDNKDLGTALDYYFSIPREERIPLKILGCGNGISKVNDLIDGRDTDKEIEIIGFVSLEEVVKLYCNSKIVWAHSLAEGYGRTLAEAKLTCKNVICTRISAFREQKDSNIFFYTYYSEYYEVYSYLVDNSPSVERKALHEHILFENELRKIYE</sequence>
<feature type="transmembrane region" description="Helical" evidence="2">
    <location>
        <begin position="124"/>
        <end position="143"/>
    </location>
</feature>
<organism evidence="4">
    <name type="scientific">Escherichia coli</name>
    <dbReference type="NCBI Taxonomy" id="562"/>
    <lineage>
        <taxon>Bacteria</taxon>
        <taxon>Pseudomonadati</taxon>
        <taxon>Pseudomonadota</taxon>
        <taxon>Gammaproteobacteria</taxon>
        <taxon>Enterobacterales</taxon>
        <taxon>Enterobacteriaceae</taxon>
        <taxon>Escherichia</taxon>
    </lineage>
</organism>
<evidence type="ECO:0000256" key="2">
    <source>
        <dbReference type="SAM" id="Phobius"/>
    </source>
</evidence>
<accession>A0A0A0FSD8</accession>
<protein>
    <submittedName>
        <fullName evidence="4">Putative glycosyltransferase</fullName>
    </submittedName>
</protein>
<feature type="domain" description="Glycosyl transferase family 1" evidence="3">
    <location>
        <begin position="175"/>
        <end position="297"/>
    </location>
</feature>
<proteinExistence type="predicted"/>
<name>A0A0A0FSD8_ECOLX</name>
<feature type="transmembrane region" description="Helical" evidence="2">
    <location>
        <begin position="61"/>
        <end position="82"/>
    </location>
</feature>
<dbReference type="EMBL" id="AB972416">
    <property type="protein sequence ID" value="BAQ02173.1"/>
    <property type="molecule type" value="Genomic_DNA"/>
</dbReference>
<dbReference type="AlphaFoldDB" id="A0A0A0FSD8"/>
<dbReference type="GO" id="GO:0016757">
    <property type="term" value="F:glycosyltransferase activity"/>
    <property type="evidence" value="ECO:0007669"/>
    <property type="project" value="InterPro"/>
</dbReference>
<dbReference type="Pfam" id="PF00534">
    <property type="entry name" value="Glycos_transf_1"/>
    <property type="match status" value="1"/>
</dbReference>
<keyword evidence="1 4" id="KW-0808">Transferase</keyword>
<keyword evidence="2" id="KW-1133">Transmembrane helix</keyword>
<dbReference type="SUPFAM" id="SSF53756">
    <property type="entry name" value="UDP-Glycosyltransferase/glycogen phosphorylase"/>
    <property type="match status" value="1"/>
</dbReference>
<dbReference type="Gene3D" id="3.40.50.2000">
    <property type="entry name" value="Glycogen Phosphorylase B"/>
    <property type="match status" value="2"/>
</dbReference>
<evidence type="ECO:0000256" key="1">
    <source>
        <dbReference type="ARBA" id="ARBA00022679"/>
    </source>
</evidence>